<keyword evidence="7" id="KW-0695">RNA-directed DNA polymerase</keyword>
<dbReference type="EMBL" id="GBHO01021568">
    <property type="protein sequence ID" value="JAG22036.1"/>
    <property type="molecule type" value="Transcribed_RNA"/>
</dbReference>
<evidence type="ECO:0000259" key="8">
    <source>
        <dbReference type="Pfam" id="PF17917"/>
    </source>
</evidence>
<feature type="domain" description="Integrase zinc-binding" evidence="9">
    <location>
        <begin position="263"/>
        <end position="311"/>
    </location>
</feature>
<dbReference type="CDD" id="cd09274">
    <property type="entry name" value="RNase_HI_RT_Ty3"/>
    <property type="match status" value="1"/>
</dbReference>
<evidence type="ECO:0000256" key="5">
    <source>
        <dbReference type="ARBA" id="ARBA00022759"/>
    </source>
</evidence>
<reference evidence="10" key="1">
    <citation type="journal article" date="2014" name="PLoS ONE">
        <title>Transcriptome-Based Identification of ABC Transporters in the Western Tarnished Plant Bug Lygus hesperus.</title>
        <authorList>
            <person name="Hull J.J."/>
            <person name="Chaney K."/>
            <person name="Geib S.M."/>
            <person name="Fabrick J.A."/>
            <person name="Brent C.S."/>
            <person name="Walsh D."/>
            <person name="Lavine L.C."/>
        </authorList>
    </citation>
    <scope>NUCLEOTIDE SEQUENCE</scope>
</reference>
<dbReference type="FunFam" id="3.10.20.370:FF:000001">
    <property type="entry name" value="Retrovirus-related Pol polyprotein from transposon 17.6-like protein"/>
    <property type="match status" value="1"/>
</dbReference>
<accession>A0A0A9XQX9</accession>
<evidence type="ECO:0000256" key="4">
    <source>
        <dbReference type="ARBA" id="ARBA00022722"/>
    </source>
</evidence>
<keyword evidence="2" id="KW-0808">Transferase</keyword>
<dbReference type="InterPro" id="IPR041373">
    <property type="entry name" value="RT_RNaseH"/>
</dbReference>
<dbReference type="GO" id="GO:0003964">
    <property type="term" value="F:RNA-directed DNA polymerase activity"/>
    <property type="evidence" value="ECO:0007669"/>
    <property type="project" value="UniProtKB-KW"/>
</dbReference>
<dbReference type="InterPro" id="IPR041588">
    <property type="entry name" value="Integrase_H2C2"/>
</dbReference>
<keyword evidence="5" id="KW-0255">Endonuclease</keyword>
<dbReference type="Pfam" id="PF17917">
    <property type="entry name" value="RT_RNaseH"/>
    <property type="match status" value="1"/>
</dbReference>
<keyword evidence="6" id="KW-0378">Hydrolase</keyword>
<evidence type="ECO:0000259" key="9">
    <source>
        <dbReference type="Pfam" id="PF17921"/>
    </source>
</evidence>
<feature type="non-terminal residue" evidence="10">
    <location>
        <position position="312"/>
    </location>
</feature>
<evidence type="ECO:0000256" key="2">
    <source>
        <dbReference type="ARBA" id="ARBA00022679"/>
    </source>
</evidence>
<gene>
    <name evidence="10" type="primary">pol_39</name>
    <name evidence="10" type="ORF">CM83_42945</name>
</gene>
<dbReference type="PANTHER" id="PTHR37984">
    <property type="entry name" value="PROTEIN CBG26694"/>
    <property type="match status" value="1"/>
</dbReference>
<dbReference type="Gene3D" id="1.10.340.70">
    <property type="match status" value="1"/>
</dbReference>
<dbReference type="InterPro" id="IPR050951">
    <property type="entry name" value="Retrovirus_Pol_polyprotein"/>
</dbReference>
<organism evidence="10">
    <name type="scientific">Lygus hesperus</name>
    <name type="common">Western plant bug</name>
    <dbReference type="NCBI Taxonomy" id="30085"/>
    <lineage>
        <taxon>Eukaryota</taxon>
        <taxon>Metazoa</taxon>
        <taxon>Ecdysozoa</taxon>
        <taxon>Arthropoda</taxon>
        <taxon>Hexapoda</taxon>
        <taxon>Insecta</taxon>
        <taxon>Pterygota</taxon>
        <taxon>Neoptera</taxon>
        <taxon>Paraneoptera</taxon>
        <taxon>Hemiptera</taxon>
        <taxon>Heteroptera</taxon>
        <taxon>Panheteroptera</taxon>
        <taxon>Cimicomorpha</taxon>
        <taxon>Miridae</taxon>
        <taxon>Mirini</taxon>
        <taxon>Lygus</taxon>
    </lineage>
</organism>
<evidence type="ECO:0000256" key="7">
    <source>
        <dbReference type="ARBA" id="ARBA00022918"/>
    </source>
</evidence>
<dbReference type="InterPro" id="IPR043128">
    <property type="entry name" value="Rev_trsase/Diguanyl_cyclase"/>
</dbReference>
<dbReference type="AlphaFoldDB" id="A0A0A9XQX9"/>
<dbReference type="InterPro" id="IPR043502">
    <property type="entry name" value="DNA/RNA_pol_sf"/>
</dbReference>
<dbReference type="Gene3D" id="3.30.70.270">
    <property type="match status" value="1"/>
</dbReference>
<keyword evidence="3" id="KW-0548">Nucleotidyltransferase</keyword>
<dbReference type="FunFam" id="3.30.70.270:FF:000020">
    <property type="entry name" value="Transposon Tf2-6 polyprotein-like Protein"/>
    <property type="match status" value="1"/>
</dbReference>
<evidence type="ECO:0000256" key="6">
    <source>
        <dbReference type="ARBA" id="ARBA00022801"/>
    </source>
</evidence>
<feature type="non-terminal residue" evidence="10">
    <location>
        <position position="1"/>
    </location>
</feature>
<name>A0A0A9XQX9_LYGHE</name>
<dbReference type="GO" id="GO:0004519">
    <property type="term" value="F:endonuclease activity"/>
    <property type="evidence" value="ECO:0007669"/>
    <property type="project" value="UniProtKB-KW"/>
</dbReference>
<reference evidence="10" key="2">
    <citation type="submission" date="2014-07" db="EMBL/GenBank/DDBJ databases">
        <authorList>
            <person name="Hull J."/>
        </authorList>
    </citation>
    <scope>NUCLEOTIDE SEQUENCE</scope>
</reference>
<keyword evidence="4" id="KW-0540">Nuclease</keyword>
<protein>
    <recommendedName>
        <fullName evidence="1">RNA-directed DNA polymerase</fullName>
        <ecNumber evidence="1">2.7.7.49</ecNumber>
    </recommendedName>
</protein>
<sequence length="312" mass="35773">AIVEFPRPSNLKQLRRYLGVASWYRRFVPNFSSLTAPLTQLLKKSQKWEWGPKQDQAFAELKERLITAPILTCPDFSRPFIIRTDASSTGLGCVLCQEVEGIEKPLAYASRSLSRNEKNFSASELECLAVLFAVEKFRPYIEGTSVTVVTDHASLVWLRNLKDPHGRLARWALKMQQYDLNIIHRPGKSNVVADALSRAYEDTTLVATVNPHASDSWYQKMKVEVAANARKYPLWMISDGKLLKKVMVRRHLIGIENPWKVVVPKPDRLQILQRCHDDPLSSHFGSFKTISRLKEQYYWPGMAQDAIKYVSR</sequence>
<dbReference type="SUPFAM" id="SSF56672">
    <property type="entry name" value="DNA/RNA polymerases"/>
    <property type="match status" value="1"/>
</dbReference>
<evidence type="ECO:0000313" key="10">
    <source>
        <dbReference type="EMBL" id="JAG22036.1"/>
    </source>
</evidence>
<proteinExistence type="predicted"/>
<evidence type="ECO:0000256" key="3">
    <source>
        <dbReference type="ARBA" id="ARBA00022695"/>
    </source>
</evidence>
<dbReference type="PANTHER" id="PTHR37984:SF5">
    <property type="entry name" value="PROTEIN NYNRIN-LIKE"/>
    <property type="match status" value="1"/>
</dbReference>
<evidence type="ECO:0000256" key="1">
    <source>
        <dbReference type="ARBA" id="ARBA00012493"/>
    </source>
</evidence>
<dbReference type="Pfam" id="PF17921">
    <property type="entry name" value="Integrase_H2C2"/>
    <property type="match status" value="1"/>
</dbReference>
<feature type="domain" description="Reverse transcriptase RNase H-like" evidence="8">
    <location>
        <begin position="75"/>
        <end position="178"/>
    </location>
</feature>
<dbReference type="FunFam" id="1.10.340.70:FF:000001">
    <property type="entry name" value="Retrovirus-related Pol polyprotein from transposon gypsy-like Protein"/>
    <property type="match status" value="1"/>
</dbReference>
<dbReference type="GO" id="GO:0016787">
    <property type="term" value="F:hydrolase activity"/>
    <property type="evidence" value="ECO:0007669"/>
    <property type="project" value="UniProtKB-KW"/>
</dbReference>
<dbReference type="EC" id="2.7.7.49" evidence="1"/>